<proteinExistence type="predicted"/>
<name>A0A702FGJ8_SALET</name>
<evidence type="ECO:0000313" key="1">
    <source>
        <dbReference type="EMBL" id="HAC6678796.1"/>
    </source>
</evidence>
<organism evidence="1">
    <name type="scientific">Salmonella enterica subsp. enterica serovar Eastbourne</name>
    <dbReference type="NCBI Taxonomy" id="486993"/>
    <lineage>
        <taxon>Bacteria</taxon>
        <taxon>Pseudomonadati</taxon>
        <taxon>Pseudomonadota</taxon>
        <taxon>Gammaproteobacteria</taxon>
        <taxon>Enterobacterales</taxon>
        <taxon>Enterobacteriaceae</taxon>
        <taxon>Salmonella</taxon>
    </lineage>
</organism>
<reference evidence="1" key="1">
    <citation type="journal article" date="2018" name="Genome Biol.">
        <title>SKESA: strategic k-mer extension for scrupulous assemblies.</title>
        <authorList>
            <person name="Souvorov A."/>
            <person name="Agarwala R."/>
            <person name="Lipman D.J."/>
        </authorList>
    </citation>
    <scope>NUCLEOTIDE SEQUENCE</scope>
    <source>
        <strain evidence="1">M138</strain>
    </source>
</reference>
<gene>
    <name evidence="1" type="ORF">G0D12_24410</name>
</gene>
<reference evidence="1" key="2">
    <citation type="submission" date="2018-07" db="EMBL/GenBank/DDBJ databases">
        <authorList>
            <consortium name="NCBI Pathogen Detection Project"/>
        </authorList>
    </citation>
    <scope>NUCLEOTIDE SEQUENCE</scope>
    <source>
        <strain evidence="1">M138</strain>
    </source>
</reference>
<dbReference type="EMBL" id="DAAMHJ010000034">
    <property type="protein sequence ID" value="HAC6678796.1"/>
    <property type="molecule type" value="Genomic_DNA"/>
</dbReference>
<accession>A0A702FGJ8</accession>
<comment type="caution">
    <text evidence="1">The sequence shown here is derived from an EMBL/GenBank/DDBJ whole genome shotgun (WGS) entry which is preliminary data.</text>
</comment>
<sequence>MTAFLNIRQEWKRTPGAEKKEGSDSLLSFCQNTRHLYQVFFGLFSGYENLSVRQITIVNLIISLSIKT</sequence>
<dbReference type="AlphaFoldDB" id="A0A702FGJ8"/>
<protein>
    <submittedName>
        <fullName evidence="1">Uncharacterized protein</fullName>
    </submittedName>
</protein>